<dbReference type="PANTHER" id="PTHR47932">
    <property type="entry name" value="ATPASE EXPRESSION PROTEIN 3"/>
    <property type="match status" value="1"/>
</dbReference>
<evidence type="ECO:0008006" key="6">
    <source>
        <dbReference type="Google" id="ProtNLM"/>
    </source>
</evidence>
<dbReference type="NCBIfam" id="TIGR00756">
    <property type="entry name" value="PPR"/>
    <property type="match status" value="2"/>
</dbReference>
<organism evidence="4 5">
    <name type="scientific">Triangularia setosa</name>
    <dbReference type="NCBI Taxonomy" id="2587417"/>
    <lineage>
        <taxon>Eukaryota</taxon>
        <taxon>Fungi</taxon>
        <taxon>Dikarya</taxon>
        <taxon>Ascomycota</taxon>
        <taxon>Pezizomycotina</taxon>
        <taxon>Sordariomycetes</taxon>
        <taxon>Sordariomycetidae</taxon>
        <taxon>Sordariales</taxon>
        <taxon>Podosporaceae</taxon>
        <taxon>Triangularia</taxon>
    </lineage>
</organism>
<dbReference type="PANTHER" id="PTHR47932:SF44">
    <property type="entry name" value="MIOREX COMPLEX COMPONENT 1"/>
    <property type="match status" value="1"/>
</dbReference>
<feature type="repeat" description="PPR" evidence="2">
    <location>
        <begin position="402"/>
        <end position="436"/>
    </location>
</feature>
<feature type="region of interest" description="Disordered" evidence="3">
    <location>
        <begin position="97"/>
        <end position="143"/>
    </location>
</feature>
<dbReference type="InterPro" id="IPR002885">
    <property type="entry name" value="PPR_rpt"/>
</dbReference>
<dbReference type="EMBL" id="MU866336">
    <property type="protein sequence ID" value="KAK4173540.1"/>
    <property type="molecule type" value="Genomic_DNA"/>
</dbReference>
<feature type="compositionally biased region" description="Basic and acidic residues" evidence="3">
    <location>
        <begin position="117"/>
        <end position="126"/>
    </location>
</feature>
<name>A0AAN6W212_9PEZI</name>
<evidence type="ECO:0000256" key="2">
    <source>
        <dbReference type="PROSITE-ProRule" id="PRU00708"/>
    </source>
</evidence>
<reference evidence="4" key="1">
    <citation type="journal article" date="2023" name="Mol. Phylogenet. Evol.">
        <title>Genome-scale phylogeny and comparative genomics of the fungal order Sordariales.</title>
        <authorList>
            <person name="Hensen N."/>
            <person name="Bonometti L."/>
            <person name="Westerberg I."/>
            <person name="Brannstrom I.O."/>
            <person name="Guillou S."/>
            <person name="Cros-Aarteil S."/>
            <person name="Calhoun S."/>
            <person name="Haridas S."/>
            <person name="Kuo A."/>
            <person name="Mondo S."/>
            <person name="Pangilinan J."/>
            <person name="Riley R."/>
            <person name="LaButti K."/>
            <person name="Andreopoulos B."/>
            <person name="Lipzen A."/>
            <person name="Chen C."/>
            <person name="Yan M."/>
            <person name="Daum C."/>
            <person name="Ng V."/>
            <person name="Clum A."/>
            <person name="Steindorff A."/>
            <person name="Ohm R.A."/>
            <person name="Martin F."/>
            <person name="Silar P."/>
            <person name="Natvig D.O."/>
            <person name="Lalanne C."/>
            <person name="Gautier V."/>
            <person name="Ament-Velasquez S.L."/>
            <person name="Kruys A."/>
            <person name="Hutchinson M.I."/>
            <person name="Powell A.J."/>
            <person name="Barry K."/>
            <person name="Miller A.N."/>
            <person name="Grigoriev I.V."/>
            <person name="Debuchy R."/>
            <person name="Gladieux P."/>
            <person name="Hiltunen Thoren M."/>
            <person name="Johannesson H."/>
        </authorList>
    </citation>
    <scope>NUCLEOTIDE SEQUENCE</scope>
    <source>
        <strain evidence="4">CBS 892.96</strain>
    </source>
</reference>
<comment type="caution">
    <text evidence="4">The sequence shown here is derived from an EMBL/GenBank/DDBJ whole genome shotgun (WGS) entry which is preliminary data.</text>
</comment>
<accession>A0AAN6W212</accession>
<reference evidence="4" key="2">
    <citation type="submission" date="2023-05" db="EMBL/GenBank/DDBJ databases">
        <authorList>
            <consortium name="Lawrence Berkeley National Laboratory"/>
            <person name="Steindorff A."/>
            <person name="Hensen N."/>
            <person name="Bonometti L."/>
            <person name="Westerberg I."/>
            <person name="Brannstrom I.O."/>
            <person name="Guillou S."/>
            <person name="Cros-Aarteil S."/>
            <person name="Calhoun S."/>
            <person name="Haridas S."/>
            <person name="Kuo A."/>
            <person name="Mondo S."/>
            <person name="Pangilinan J."/>
            <person name="Riley R."/>
            <person name="Labutti K."/>
            <person name="Andreopoulos B."/>
            <person name="Lipzen A."/>
            <person name="Chen C."/>
            <person name="Yanf M."/>
            <person name="Daum C."/>
            <person name="Ng V."/>
            <person name="Clum A."/>
            <person name="Ohm R."/>
            <person name="Martin F."/>
            <person name="Silar P."/>
            <person name="Natvig D."/>
            <person name="Lalanne C."/>
            <person name="Gautier V."/>
            <person name="Ament-Velasquez S.L."/>
            <person name="Kruys A."/>
            <person name="Hutchinson M.I."/>
            <person name="Powell A.J."/>
            <person name="Barry K."/>
            <person name="Miller A.N."/>
            <person name="Grigoriev I.V."/>
            <person name="Debuchy R."/>
            <person name="Gladieux P."/>
            <person name="Thoren M.H."/>
            <person name="Johannesson H."/>
        </authorList>
    </citation>
    <scope>NUCLEOTIDE SEQUENCE</scope>
    <source>
        <strain evidence="4">CBS 892.96</strain>
    </source>
</reference>
<sequence>MKVSRRIDGSICGAILFLHRPSSSSSTSSTWQWQTSVTTSSAYHNHGGGSGRGCHHYHHRSTRQLHYSLTAPTLRRFSTIRFWSSFRPSFVRLAKSNTVARATTPEPPSNDTSSSSHPEREPEPEHSYPPPPPPPPPPGHSKEELLALVDPYDGEKVAPLSDYIQLHADPYMRGYAPADTQKISLARTKEQVEYPTPDEVIPPQNEEERQMLFELRFAVKYYLIKPEMGDLDTIYDLYQRLPEPKILYLDANFRHQLLKALGQPPKLNARSMMRYFTVIGDVKNSGVALTRAEWNRVIHFGSKYVGRITEVENEQALKLWREMEIDSGIKGNDVTFNILFNVACKAGNFVLAEMIYREMEQRGHAYNRYHYVSLIYYFSLKYETGGLRAAYREMVMQGEIVDTVVLNAMVSGLLRAGEETAADKVYERMKAGNADLGELPVKGVMTERAITQALMMMGKLGKKFPGEQERFQSMALTTPDLQTYRILVNHYGKQGDLGRVARYVDEMKYFQIPLHGAIFLGLFKGFAKHGRLHRSAWSGRHLEEIFRALVKTVDERGKTGVHLQTWLVVWVLRAFDACSGKRRVMEVYDELRGRWGEEVDEEFVGEQLAGMVRKEFDHRARRAPTYGYPF</sequence>
<dbReference type="AlphaFoldDB" id="A0AAN6W212"/>
<feature type="repeat" description="PPR" evidence="2">
    <location>
        <begin position="332"/>
        <end position="366"/>
    </location>
</feature>
<evidence type="ECO:0000313" key="5">
    <source>
        <dbReference type="Proteomes" id="UP001302321"/>
    </source>
</evidence>
<dbReference type="Proteomes" id="UP001302321">
    <property type="component" value="Unassembled WGS sequence"/>
</dbReference>
<gene>
    <name evidence="4" type="ORF">QBC36DRAFT_335581</name>
</gene>
<dbReference type="Pfam" id="PF01535">
    <property type="entry name" value="PPR"/>
    <property type="match status" value="3"/>
</dbReference>
<keyword evidence="1" id="KW-0677">Repeat</keyword>
<evidence type="ECO:0000256" key="3">
    <source>
        <dbReference type="SAM" id="MobiDB-lite"/>
    </source>
</evidence>
<feature type="compositionally biased region" description="Pro residues" evidence="3">
    <location>
        <begin position="127"/>
        <end position="139"/>
    </location>
</feature>
<dbReference type="Gene3D" id="1.25.40.10">
    <property type="entry name" value="Tetratricopeptide repeat domain"/>
    <property type="match status" value="2"/>
</dbReference>
<dbReference type="PROSITE" id="PS51375">
    <property type="entry name" value="PPR"/>
    <property type="match status" value="3"/>
</dbReference>
<evidence type="ECO:0000313" key="4">
    <source>
        <dbReference type="EMBL" id="KAK4173540.1"/>
    </source>
</evidence>
<evidence type="ECO:0000256" key="1">
    <source>
        <dbReference type="ARBA" id="ARBA00022737"/>
    </source>
</evidence>
<proteinExistence type="predicted"/>
<dbReference type="InterPro" id="IPR011990">
    <property type="entry name" value="TPR-like_helical_dom_sf"/>
</dbReference>
<feature type="repeat" description="PPR" evidence="2">
    <location>
        <begin position="480"/>
        <end position="514"/>
    </location>
</feature>
<protein>
    <recommendedName>
        <fullName evidence="6">Pentatricopeptide repeat-containing protein</fullName>
    </recommendedName>
</protein>
<keyword evidence="5" id="KW-1185">Reference proteome</keyword>